<dbReference type="Proteomes" id="UP000545876">
    <property type="component" value="Unassembled WGS sequence"/>
</dbReference>
<dbReference type="EMBL" id="JAAZBX010000012">
    <property type="protein sequence ID" value="NLD25619.1"/>
    <property type="molecule type" value="Genomic_DNA"/>
</dbReference>
<gene>
    <name evidence="1" type="ORF">GX656_03215</name>
</gene>
<evidence type="ECO:0000313" key="1">
    <source>
        <dbReference type="EMBL" id="NLD25619.1"/>
    </source>
</evidence>
<proteinExistence type="predicted"/>
<accession>A0A847D0U4</accession>
<organism evidence="1 2">
    <name type="scientific">Candidatus Dojkabacteria bacterium</name>
    <dbReference type="NCBI Taxonomy" id="2099670"/>
    <lineage>
        <taxon>Bacteria</taxon>
        <taxon>Candidatus Dojkabacteria</taxon>
    </lineage>
</organism>
<dbReference type="AlphaFoldDB" id="A0A847D0U4"/>
<evidence type="ECO:0000313" key="2">
    <source>
        <dbReference type="Proteomes" id="UP000545876"/>
    </source>
</evidence>
<reference evidence="1 2" key="1">
    <citation type="journal article" date="2020" name="Biotechnol. Biofuels">
        <title>New insights from the biogas microbiome by comprehensive genome-resolved metagenomics of nearly 1600 species originating from multiple anaerobic digesters.</title>
        <authorList>
            <person name="Campanaro S."/>
            <person name="Treu L."/>
            <person name="Rodriguez-R L.M."/>
            <person name="Kovalovszki A."/>
            <person name="Ziels R.M."/>
            <person name="Maus I."/>
            <person name="Zhu X."/>
            <person name="Kougias P.G."/>
            <person name="Basile A."/>
            <person name="Luo G."/>
            <person name="Schluter A."/>
            <person name="Konstantinidis K.T."/>
            <person name="Angelidaki I."/>
        </authorList>
    </citation>
    <scope>NUCLEOTIDE SEQUENCE [LARGE SCALE GENOMIC DNA]</scope>
    <source>
        <strain evidence="1">AS06rmzACSIP_65</strain>
    </source>
</reference>
<name>A0A847D0U4_9BACT</name>
<sequence length="83" mass="9620">MMPMLKNITRPFQNVLLERKLCVGCTGHLTKAKKIGNLSENRIMVECKCKRRYVYEKELAAFKRATFAEEQQILSMIAKGQIK</sequence>
<comment type="caution">
    <text evidence="1">The sequence shown here is derived from an EMBL/GenBank/DDBJ whole genome shotgun (WGS) entry which is preliminary data.</text>
</comment>
<protein>
    <submittedName>
        <fullName evidence="1">Uncharacterized protein</fullName>
    </submittedName>
</protein>